<dbReference type="PANTHER" id="PTHR33202:SF7">
    <property type="entry name" value="FERRIC UPTAKE REGULATION PROTEIN"/>
    <property type="match status" value="1"/>
</dbReference>
<organism evidence="9">
    <name type="scientific">Christensenella massiliensis</name>
    <dbReference type="NCBI Taxonomy" id="1805714"/>
    <lineage>
        <taxon>Bacteria</taxon>
        <taxon>Bacillati</taxon>
        <taxon>Bacillota</taxon>
        <taxon>Clostridia</taxon>
        <taxon>Christensenellales</taxon>
        <taxon>Christensenellaceae</taxon>
        <taxon>Christensenella</taxon>
    </lineage>
</organism>
<keyword evidence="6" id="KW-0804">Transcription</keyword>
<comment type="cofactor">
    <cofactor evidence="8">
        <name>Mn(2+)</name>
        <dbReference type="ChEBI" id="CHEBI:29035"/>
    </cofactor>
    <cofactor evidence="8">
        <name>Fe(2+)</name>
        <dbReference type="ChEBI" id="CHEBI:29033"/>
    </cofactor>
    <text evidence="8">Binds 1 Mn(2+) or Fe(2+) ion per subunit.</text>
</comment>
<comment type="cofactor">
    <cofactor evidence="7">
        <name>Zn(2+)</name>
        <dbReference type="ChEBI" id="CHEBI:29105"/>
    </cofactor>
    <text evidence="7">Binds 1 zinc ion per subunit.</text>
</comment>
<dbReference type="AlphaFoldDB" id="A0AAU8A5V8"/>
<dbReference type="GO" id="GO:0008270">
    <property type="term" value="F:zinc ion binding"/>
    <property type="evidence" value="ECO:0007669"/>
    <property type="project" value="TreeGrafter"/>
</dbReference>
<dbReference type="InterPro" id="IPR036388">
    <property type="entry name" value="WH-like_DNA-bd_sf"/>
</dbReference>
<keyword evidence="4" id="KW-0805">Transcription regulation</keyword>
<dbReference type="Gene3D" id="1.10.10.10">
    <property type="entry name" value="Winged helix-like DNA-binding domain superfamily/Winged helix DNA-binding domain"/>
    <property type="match status" value="1"/>
</dbReference>
<evidence type="ECO:0000256" key="8">
    <source>
        <dbReference type="PIRSR" id="PIRSR602481-2"/>
    </source>
</evidence>
<accession>A0AAU8A5V8</accession>
<dbReference type="GO" id="GO:0003700">
    <property type="term" value="F:DNA-binding transcription factor activity"/>
    <property type="evidence" value="ECO:0007669"/>
    <property type="project" value="InterPro"/>
</dbReference>
<name>A0AAU8A5V8_9FIRM</name>
<dbReference type="InterPro" id="IPR036390">
    <property type="entry name" value="WH_DNA-bd_sf"/>
</dbReference>
<keyword evidence="2" id="KW-0678">Repressor</keyword>
<dbReference type="Gene3D" id="3.30.1490.190">
    <property type="match status" value="1"/>
</dbReference>
<gene>
    <name evidence="9" type="ORF">PUP29_08410</name>
</gene>
<dbReference type="CDD" id="cd07153">
    <property type="entry name" value="Fur_like"/>
    <property type="match status" value="1"/>
</dbReference>
<dbReference type="InterPro" id="IPR043135">
    <property type="entry name" value="Fur_C"/>
</dbReference>
<feature type="binding site" evidence="8">
    <location>
        <position position="112"/>
    </location>
    <ligand>
        <name>Fe cation</name>
        <dbReference type="ChEBI" id="CHEBI:24875"/>
    </ligand>
</feature>
<dbReference type="GO" id="GO:0045892">
    <property type="term" value="P:negative regulation of DNA-templated transcription"/>
    <property type="evidence" value="ECO:0007669"/>
    <property type="project" value="TreeGrafter"/>
</dbReference>
<dbReference type="RefSeq" id="WP_079546286.1">
    <property type="nucleotide sequence ID" value="NZ_CP117826.1"/>
</dbReference>
<comment type="similarity">
    <text evidence="1">Belongs to the Fur family.</text>
</comment>
<evidence type="ECO:0000313" key="9">
    <source>
        <dbReference type="EMBL" id="XCC61550.1"/>
    </source>
</evidence>
<sequence>MKTRNTLQKNIILEQARRLHHPTAEEVYEAVFQVHPSISRATVYRNLKRLSEEGAISHVRLPDGADRFDSMTQKHYHIRCTECGRVFDVDMPYFSGLEDKIADKHGFDVNGHDITFVGLCPDCKIKKKRGQ</sequence>
<dbReference type="PANTHER" id="PTHR33202">
    <property type="entry name" value="ZINC UPTAKE REGULATION PROTEIN"/>
    <property type="match status" value="1"/>
</dbReference>
<dbReference type="GO" id="GO:0000976">
    <property type="term" value="F:transcription cis-regulatory region binding"/>
    <property type="evidence" value="ECO:0007669"/>
    <property type="project" value="TreeGrafter"/>
</dbReference>
<feature type="binding site" evidence="7">
    <location>
        <position position="83"/>
    </location>
    <ligand>
        <name>Zn(2+)</name>
        <dbReference type="ChEBI" id="CHEBI:29105"/>
    </ligand>
</feature>
<evidence type="ECO:0000256" key="4">
    <source>
        <dbReference type="ARBA" id="ARBA00023015"/>
    </source>
</evidence>
<evidence type="ECO:0000256" key="3">
    <source>
        <dbReference type="ARBA" id="ARBA00022833"/>
    </source>
</evidence>
<proteinExistence type="inferred from homology"/>
<dbReference type="InterPro" id="IPR002481">
    <property type="entry name" value="FUR"/>
</dbReference>
<evidence type="ECO:0000256" key="2">
    <source>
        <dbReference type="ARBA" id="ARBA00022491"/>
    </source>
</evidence>
<feature type="binding site" evidence="7">
    <location>
        <position position="80"/>
    </location>
    <ligand>
        <name>Zn(2+)</name>
        <dbReference type="ChEBI" id="CHEBI:29105"/>
    </ligand>
</feature>
<keyword evidence="8" id="KW-0408">Iron</keyword>
<feature type="binding site" evidence="7">
    <location>
        <position position="120"/>
    </location>
    <ligand>
        <name>Zn(2+)</name>
        <dbReference type="ChEBI" id="CHEBI:29105"/>
    </ligand>
</feature>
<keyword evidence="7" id="KW-0479">Metal-binding</keyword>
<evidence type="ECO:0000256" key="6">
    <source>
        <dbReference type="ARBA" id="ARBA00023163"/>
    </source>
</evidence>
<protein>
    <submittedName>
        <fullName evidence="9">Transcriptional repressor</fullName>
    </submittedName>
</protein>
<dbReference type="GO" id="GO:1900376">
    <property type="term" value="P:regulation of secondary metabolite biosynthetic process"/>
    <property type="evidence" value="ECO:0007669"/>
    <property type="project" value="TreeGrafter"/>
</dbReference>
<keyword evidence="3 7" id="KW-0862">Zinc</keyword>
<evidence type="ECO:0000256" key="7">
    <source>
        <dbReference type="PIRSR" id="PIRSR602481-1"/>
    </source>
</evidence>
<evidence type="ECO:0000256" key="1">
    <source>
        <dbReference type="ARBA" id="ARBA00007957"/>
    </source>
</evidence>
<feature type="binding site" evidence="7">
    <location>
        <position position="123"/>
    </location>
    <ligand>
        <name>Zn(2+)</name>
        <dbReference type="ChEBI" id="CHEBI:29105"/>
    </ligand>
</feature>
<keyword evidence="5" id="KW-0238">DNA-binding</keyword>
<evidence type="ECO:0000256" key="5">
    <source>
        <dbReference type="ARBA" id="ARBA00023125"/>
    </source>
</evidence>
<reference evidence="9" key="1">
    <citation type="submission" date="2023-02" db="EMBL/GenBank/DDBJ databases">
        <title>Gut commensal Christensenella minuta modulates host metabolism via a new class of secondary bile acids.</title>
        <authorList>
            <person name="Liu C."/>
        </authorList>
    </citation>
    <scope>NUCLEOTIDE SEQUENCE</scope>
    <source>
        <strain evidence="9">CA70</strain>
    </source>
</reference>
<dbReference type="Pfam" id="PF01475">
    <property type="entry name" value="FUR"/>
    <property type="match status" value="1"/>
</dbReference>
<dbReference type="SUPFAM" id="SSF46785">
    <property type="entry name" value="Winged helix' DNA-binding domain"/>
    <property type="match status" value="1"/>
</dbReference>
<dbReference type="EMBL" id="CP117826">
    <property type="protein sequence ID" value="XCC61550.1"/>
    <property type="molecule type" value="Genomic_DNA"/>
</dbReference>